<reference evidence="2 3" key="1">
    <citation type="submission" date="2020-02" db="EMBL/GenBank/DDBJ databases">
        <authorList>
            <person name="Ferguson B K."/>
        </authorList>
    </citation>
    <scope>NUCLEOTIDE SEQUENCE [LARGE SCALE GENOMIC DNA]</scope>
</reference>
<feature type="compositionally biased region" description="Polar residues" evidence="1">
    <location>
        <begin position="134"/>
        <end position="143"/>
    </location>
</feature>
<feature type="region of interest" description="Disordered" evidence="1">
    <location>
        <begin position="121"/>
        <end position="147"/>
    </location>
</feature>
<gene>
    <name evidence="2" type="ORF">TBRA_LOCUS8928</name>
</gene>
<proteinExistence type="predicted"/>
<protein>
    <submittedName>
        <fullName evidence="2">Uncharacterized protein</fullName>
    </submittedName>
</protein>
<organism evidence="2 3">
    <name type="scientific">Trichogramma brassicae</name>
    <dbReference type="NCBI Taxonomy" id="86971"/>
    <lineage>
        <taxon>Eukaryota</taxon>
        <taxon>Metazoa</taxon>
        <taxon>Ecdysozoa</taxon>
        <taxon>Arthropoda</taxon>
        <taxon>Hexapoda</taxon>
        <taxon>Insecta</taxon>
        <taxon>Pterygota</taxon>
        <taxon>Neoptera</taxon>
        <taxon>Endopterygota</taxon>
        <taxon>Hymenoptera</taxon>
        <taxon>Apocrita</taxon>
        <taxon>Proctotrupomorpha</taxon>
        <taxon>Chalcidoidea</taxon>
        <taxon>Trichogrammatidae</taxon>
        <taxon>Trichogramma</taxon>
    </lineage>
</organism>
<evidence type="ECO:0000313" key="3">
    <source>
        <dbReference type="Proteomes" id="UP000479190"/>
    </source>
</evidence>
<dbReference type="EMBL" id="CADCXV010000845">
    <property type="protein sequence ID" value="CAB0037091.1"/>
    <property type="molecule type" value="Genomic_DNA"/>
</dbReference>
<sequence>MSNSGGDASNDHAADGSEKGDTTIDDGIVQDRRFTKLKEDESLNPYSSHITMRRMGDQYSNGSTAVNFEAIKLLKESRICFESEQSSSVRVERDILGDVYVGLTSTARVVKSYVALVKSASGGTSRPECARENQWIQRPSRPQGQPRWIWTRRKSQHRVVSRAAQP</sequence>
<name>A0A6H5INC1_9HYME</name>
<dbReference type="Proteomes" id="UP000479190">
    <property type="component" value="Unassembled WGS sequence"/>
</dbReference>
<evidence type="ECO:0000313" key="2">
    <source>
        <dbReference type="EMBL" id="CAB0037091.1"/>
    </source>
</evidence>
<accession>A0A6H5INC1</accession>
<feature type="compositionally biased region" description="Basic and acidic residues" evidence="1">
    <location>
        <begin position="9"/>
        <end position="22"/>
    </location>
</feature>
<evidence type="ECO:0000256" key="1">
    <source>
        <dbReference type="SAM" id="MobiDB-lite"/>
    </source>
</evidence>
<feature type="region of interest" description="Disordered" evidence="1">
    <location>
        <begin position="1"/>
        <end position="31"/>
    </location>
</feature>
<dbReference type="AlphaFoldDB" id="A0A6H5INC1"/>
<keyword evidence="3" id="KW-1185">Reference proteome</keyword>